<name>A0ABV0BB23_9SPHN</name>
<keyword evidence="2" id="KW-0812">Transmembrane</keyword>
<feature type="transmembrane region" description="Helical" evidence="2">
    <location>
        <begin position="43"/>
        <end position="60"/>
    </location>
</feature>
<evidence type="ECO:0000313" key="3">
    <source>
        <dbReference type="EMBL" id="MEN3747936.1"/>
    </source>
</evidence>
<evidence type="ECO:0000256" key="2">
    <source>
        <dbReference type="SAM" id="Phobius"/>
    </source>
</evidence>
<evidence type="ECO:0000256" key="1">
    <source>
        <dbReference type="SAM" id="MobiDB-lite"/>
    </source>
</evidence>
<dbReference type="RefSeq" id="WP_110150378.1">
    <property type="nucleotide sequence ID" value="NZ_JBDIZK010000006.1"/>
</dbReference>
<keyword evidence="2" id="KW-1133">Transmembrane helix</keyword>
<dbReference type="Proteomes" id="UP001427805">
    <property type="component" value="Unassembled WGS sequence"/>
</dbReference>
<gene>
    <name evidence="3" type="ORF">TPR58_12225</name>
</gene>
<evidence type="ECO:0000313" key="4">
    <source>
        <dbReference type="Proteomes" id="UP001427805"/>
    </source>
</evidence>
<keyword evidence="4" id="KW-1185">Reference proteome</keyword>
<reference evidence="3 4" key="1">
    <citation type="submission" date="2024-05" db="EMBL/GenBank/DDBJ databases">
        <title>Sphingomonas sp. HF-S3 16S ribosomal RNA gene Genome sequencing and assembly.</title>
        <authorList>
            <person name="Lee H."/>
        </authorList>
    </citation>
    <scope>NUCLEOTIDE SEQUENCE [LARGE SCALE GENOMIC DNA]</scope>
    <source>
        <strain evidence="3 4">HF-S3</strain>
    </source>
</reference>
<keyword evidence="2" id="KW-0472">Membrane</keyword>
<feature type="region of interest" description="Disordered" evidence="1">
    <location>
        <begin position="1"/>
        <end position="20"/>
    </location>
</feature>
<evidence type="ECO:0008006" key="5">
    <source>
        <dbReference type="Google" id="ProtNLM"/>
    </source>
</evidence>
<proteinExistence type="predicted"/>
<organism evidence="3 4">
    <name type="scientific">Sphingomonas rustica</name>
    <dbReference type="NCBI Taxonomy" id="3103142"/>
    <lineage>
        <taxon>Bacteria</taxon>
        <taxon>Pseudomonadati</taxon>
        <taxon>Pseudomonadota</taxon>
        <taxon>Alphaproteobacteria</taxon>
        <taxon>Sphingomonadales</taxon>
        <taxon>Sphingomonadaceae</taxon>
        <taxon>Sphingomonas</taxon>
    </lineage>
</organism>
<protein>
    <recommendedName>
        <fullName evidence="5">DUF883 domain-containing protein</fullName>
    </recommendedName>
</protein>
<comment type="caution">
    <text evidence="3">The sequence shown here is derived from an EMBL/GenBank/DDBJ whole genome shotgun (WGS) entry which is preliminary data.</text>
</comment>
<dbReference type="EMBL" id="JBDIZK010000006">
    <property type="protein sequence ID" value="MEN3747936.1"/>
    <property type="molecule type" value="Genomic_DNA"/>
</dbReference>
<sequence length="65" mass="6803">MTEETAAPTSNGKTALTDDFRTHFSGDAPLTEKAKGFAKARPWTSAALLGVAAIAVLNTLRGKRA</sequence>
<accession>A0ABV0BB23</accession>